<proteinExistence type="predicted"/>
<evidence type="ECO:0000313" key="1">
    <source>
        <dbReference type="EMBL" id="RXR24207.1"/>
    </source>
</evidence>
<organism evidence="1 2">
    <name type="scientific">Flavobacterium stagni</name>
    <dbReference type="NCBI Taxonomy" id="2506421"/>
    <lineage>
        <taxon>Bacteria</taxon>
        <taxon>Pseudomonadati</taxon>
        <taxon>Bacteroidota</taxon>
        <taxon>Flavobacteriia</taxon>
        <taxon>Flavobacteriales</taxon>
        <taxon>Flavobacteriaceae</taxon>
        <taxon>Flavobacterium</taxon>
    </lineage>
</organism>
<dbReference type="AlphaFoldDB" id="A0A4Q1KBH0"/>
<evidence type="ECO:0000313" key="2">
    <source>
        <dbReference type="Proteomes" id="UP000289857"/>
    </source>
</evidence>
<gene>
    <name evidence="1" type="ORF">EQG61_01860</name>
</gene>
<keyword evidence="2" id="KW-1185">Reference proteome</keyword>
<evidence type="ECO:0008006" key="3">
    <source>
        <dbReference type="Google" id="ProtNLM"/>
    </source>
</evidence>
<dbReference type="EMBL" id="SBKN01000001">
    <property type="protein sequence ID" value="RXR24207.1"/>
    <property type="molecule type" value="Genomic_DNA"/>
</dbReference>
<accession>A0A4Q1KBH0</accession>
<reference evidence="2" key="1">
    <citation type="submission" date="2019-01" db="EMBL/GenBank/DDBJ databases">
        <title>Cytophagaceae bacterium strain CAR-16.</title>
        <authorList>
            <person name="Chen W.-M."/>
        </authorList>
    </citation>
    <scope>NUCLEOTIDE SEQUENCE [LARGE SCALE GENOMIC DNA]</scope>
    <source>
        <strain evidence="2">WWJ-16</strain>
    </source>
</reference>
<dbReference type="Proteomes" id="UP000289857">
    <property type="component" value="Unassembled WGS sequence"/>
</dbReference>
<comment type="caution">
    <text evidence="1">The sequence shown here is derived from an EMBL/GenBank/DDBJ whole genome shotgun (WGS) entry which is preliminary data.</text>
</comment>
<sequence length="110" mass="13227">MEHRGEILKNAIYLSGIPISLIAKRMGKSRRWFYLMFENQNVSLDTVLEIGKIIKHDFSTEIKEIRRNHIQEPENKYPDEENTLEFWRKKYILLLEEHNALLKSLKRNSK</sequence>
<dbReference type="OrthoDB" id="981159at2"/>
<name>A0A4Q1KBH0_9FLAO</name>
<protein>
    <recommendedName>
        <fullName evidence="3">HTH cro/C1-type domain-containing protein</fullName>
    </recommendedName>
</protein>
<dbReference type="RefSeq" id="WP_129460186.1">
    <property type="nucleotide sequence ID" value="NZ_SBKN01000001.1"/>
</dbReference>